<dbReference type="Proteomes" id="UP000653343">
    <property type="component" value="Unassembled WGS sequence"/>
</dbReference>
<dbReference type="Gene3D" id="2.40.10.220">
    <property type="entry name" value="predicted glycosyltransferase like domains"/>
    <property type="match status" value="1"/>
</dbReference>
<protein>
    <recommendedName>
        <fullName evidence="2">PilZ domain-containing protein</fullName>
    </recommendedName>
</protein>
<dbReference type="InterPro" id="IPR009875">
    <property type="entry name" value="PilZ_domain"/>
</dbReference>
<organism evidence="3 4">
    <name type="scientific">Undibacterium squillarum</name>
    <dbReference type="NCBI Taxonomy" id="1131567"/>
    <lineage>
        <taxon>Bacteria</taxon>
        <taxon>Pseudomonadati</taxon>
        <taxon>Pseudomonadota</taxon>
        <taxon>Betaproteobacteria</taxon>
        <taxon>Burkholderiales</taxon>
        <taxon>Oxalobacteraceae</taxon>
        <taxon>Undibacterium</taxon>
    </lineage>
</organism>
<keyword evidence="4" id="KW-1185">Reference proteome</keyword>
<name>A0ABQ2XS64_9BURK</name>
<reference evidence="4" key="1">
    <citation type="journal article" date="2019" name="Int. J. Syst. Evol. Microbiol.">
        <title>The Global Catalogue of Microorganisms (GCM) 10K type strain sequencing project: providing services to taxonomists for standard genome sequencing and annotation.</title>
        <authorList>
            <consortium name="The Broad Institute Genomics Platform"/>
            <consortium name="The Broad Institute Genome Sequencing Center for Infectious Disease"/>
            <person name="Wu L."/>
            <person name="Ma J."/>
        </authorList>
    </citation>
    <scope>NUCLEOTIDE SEQUENCE [LARGE SCALE GENOMIC DNA]</scope>
    <source>
        <strain evidence="4">KCTC 23917</strain>
    </source>
</reference>
<feature type="domain" description="PilZ" evidence="2">
    <location>
        <begin position="135"/>
        <end position="241"/>
    </location>
</feature>
<comment type="caution">
    <text evidence="3">The sequence shown here is derived from an EMBL/GenBank/DDBJ whole genome shotgun (WGS) entry which is preliminary data.</text>
</comment>
<feature type="region of interest" description="Disordered" evidence="1">
    <location>
        <begin position="1"/>
        <end position="25"/>
    </location>
</feature>
<sequence length="251" mass="28322">MLTLESPDAGKGTGQDLTANTARDADPVIAGEETLRDIFSALCERRAGVRLLMDENITVLHGNFIQMHASESAVLVAASQAPGMPAADGQALNMAFSDGIKNYLAQTTLLQSEQNDAALHWHFQLPDKLLMSEFRRYLRIYVTDSRSTVRILDQQLREFRCQLRDFSERGFRLVAGVREESHFFEMMDQHCVADLMIKDGQSFQVSARLRNKVHRGQNLELGFEIVDLPEAQANRLRKLVMAESAHKPHLR</sequence>
<evidence type="ECO:0000259" key="2">
    <source>
        <dbReference type="Pfam" id="PF07238"/>
    </source>
</evidence>
<evidence type="ECO:0000256" key="1">
    <source>
        <dbReference type="SAM" id="MobiDB-lite"/>
    </source>
</evidence>
<dbReference type="EMBL" id="BMYU01000001">
    <property type="protein sequence ID" value="GGX31018.1"/>
    <property type="molecule type" value="Genomic_DNA"/>
</dbReference>
<dbReference type="RefSeq" id="WP_189355432.1">
    <property type="nucleotide sequence ID" value="NZ_BMYU01000001.1"/>
</dbReference>
<accession>A0ABQ2XS64</accession>
<gene>
    <name evidence="3" type="ORF">GCM10010946_05130</name>
</gene>
<proteinExistence type="predicted"/>
<evidence type="ECO:0000313" key="4">
    <source>
        <dbReference type="Proteomes" id="UP000653343"/>
    </source>
</evidence>
<evidence type="ECO:0000313" key="3">
    <source>
        <dbReference type="EMBL" id="GGX31018.1"/>
    </source>
</evidence>
<dbReference type="Pfam" id="PF07238">
    <property type="entry name" value="PilZ"/>
    <property type="match status" value="1"/>
</dbReference>